<feature type="region of interest" description="Disordered" evidence="1">
    <location>
        <begin position="157"/>
        <end position="206"/>
    </location>
</feature>
<protein>
    <submittedName>
        <fullName evidence="2">Uncharacterized protein</fullName>
    </submittedName>
</protein>
<dbReference type="STRING" id="135208.A0A4Y9ZYD3"/>
<comment type="caution">
    <text evidence="2">The sequence shown here is derived from an EMBL/GenBank/DDBJ whole genome shotgun (WGS) entry which is preliminary data.</text>
</comment>
<evidence type="ECO:0000313" key="3">
    <source>
        <dbReference type="Proteomes" id="UP000298061"/>
    </source>
</evidence>
<dbReference type="EMBL" id="SFCI01000483">
    <property type="protein sequence ID" value="TFY79545.1"/>
    <property type="molecule type" value="Genomic_DNA"/>
</dbReference>
<feature type="compositionally biased region" description="Basic residues" evidence="1">
    <location>
        <begin position="169"/>
        <end position="180"/>
    </location>
</feature>
<evidence type="ECO:0000313" key="2">
    <source>
        <dbReference type="EMBL" id="TFY79545.1"/>
    </source>
</evidence>
<accession>A0A4Y9ZYD3</accession>
<gene>
    <name evidence="2" type="ORF">EWM64_g4468</name>
</gene>
<feature type="region of interest" description="Disordered" evidence="1">
    <location>
        <begin position="252"/>
        <end position="274"/>
    </location>
</feature>
<dbReference type="Proteomes" id="UP000298061">
    <property type="component" value="Unassembled WGS sequence"/>
</dbReference>
<sequence>MKVMYIPLTSATRPVNVRYHIDSKVKDAGTVEYSYSSALVYGPQDPVDSYTEPGDVWINTGPEKRVWIVSAERECVQWPGNDAEFRHPWFTNLFFYYSGVACWNWWRKDTNLRHTRTRQRRASADFGKWMEARGKVNGDLVSLGSDSDAMEHWLKKHEKEKEKEATKGTKQKWHEKRPKVSNKVGVTPESPQDCEESSTAGDGGSDLLSSKRACLHVPLSTDHAQPSSPMGYLDPAVDCLLGRPKQTVTQSNAAGAIISDAPPSSGPRDHGEYQPPLLDCCLGEREGREWPLGSPTLTWPNGIETVLPYVKSEHTAMS</sequence>
<dbReference type="AlphaFoldDB" id="A0A4Y9ZYD3"/>
<evidence type="ECO:0000256" key="1">
    <source>
        <dbReference type="SAM" id="MobiDB-lite"/>
    </source>
</evidence>
<organism evidence="2 3">
    <name type="scientific">Hericium alpestre</name>
    <dbReference type="NCBI Taxonomy" id="135208"/>
    <lineage>
        <taxon>Eukaryota</taxon>
        <taxon>Fungi</taxon>
        <taxon>Dikarya</taxon>
        <taxon>Basidiomycota</taxon>
        <taxon>Agaricomycotina</taxon>
        <taxon>Agaricomycetes</taxon>
        <taxon>Russulales</taxon>
        <taxon>Hericiaceae</taxon>
        <taxon>Hericium</taxon>
    </lineage>
</organism>
<name>A0A4Y9ZYD3_9AGAM</name>
<keyword evidence="3" id="KW-1185">Reference proteome</keyword>
<reference evidence="2 3" key="1">
    <citation type="submission" date="2019-02" db="EMBL/GenBank/DDBJ databases">
        <title>Genome sequencing of the rare red list fungi Hericium alpestre (H. flagellum).</title>
        <authorList>
            <person name="Buettner E."/>
            <person name="Kellner H."/>
        </authorList>
    </citation>
    <scope>NUCLEOTIDE SEQUENCE [LARGE SCALE GENOMIC DNA]</scope>
    <source>
        <strain evidence="2 3">DSM 108284</strain>
    </source>
</reference>
<feature type="compositionally biased region" description="Basic and acidic residues" evidence="1">
    <location>
        <begin position="157"/>
        <end position="167"/>
    </location>
</feature>
<proteinExistence type="predicted"/>